<evidence type="ECO:0000256" key="3">
    <source>
        <dbReference type="ARBA" id="ARBA00022833"/>
    </source>
</evidence>
<organism evidence="8 9">
    <name type="scientific">Thalassiosira oceanica</name>
    <name type="common">Marine diatom</name>
    <dbReference type="NCBI Taxonomy" id="159749"/>
    <lineage>
        <taxon>Eukaryota</taxon>
        <taxon>Sar</taxon>
        <taxon>Stramenopiles</taxon>
        <taxon>Ochrophyta</taxon>
        <taxon>Bacillariophyta</taxon>
        <taxon>Coscinodiscophyceae</taxon>
        <taxon>Thalassiosirophycidae</taxon>
        <taxon>Thalassiosirales</taxon>
        <taxon>Thalassiosiraceae</taxon>
        <taxon>Thalassiosira</taxon>
    </lineage>
</organism>
<evidence type="ECO:0000313" key="9">
    <source>
        <dbReference type="Proteomes" id="UP000266841"/>
    </source>
</evidence>
<evidence type="ECO:0000256" key="6">
    <source>
        <dbReference type="SAM" id="Phobius"/>
    </source>
</evidence>
<reference evidence="8 9" key="1">
    <citation type="journal article" date="2012" name="Genome Biol.">
        <title>Genome and low-iron response of an oceanic diatom adapted to chronic iron limitation.</title>
        <authorList>
            <person name="Lommer M."/>
            <person name="Specht M."/>
            <person name="Roy A.S."/>
            <person name="Kraemer L."/>
            <person name="Andreson R."/>
            <person name="Gutowska M.A."/>
            <person name="Wolf J."/>
            <person name="Bergner S.V."/>
            <person name="Schilhabel M.B."/>
            <person name="Klostermeier U.C."/>
            <person name="Beiko R.G."/>
            <person name="Rosenstiel P."/>
            <person name="Hippler M."/>
            <person name="Laroche J."/>
        </authorList>
    </citation>
    <scope>NUCLEOTIDE SEQUENCE [LARGE SCALE GENOMIC DNA]</scope>
    <source>
        <strain evidence="8 9">CCMP1005</strain>
    </source>
</reference>
<dbReference type="InterPro" id="IPR002893">
    <property type="entry name" value="Znf_MYND"/>
</dbReference>
<dbReference type="EMBL" id="AGNL01024715">
    <property type="protein sequence ID" value="EJK58613.1"/>
    <property type="molecule type" value="Genomic_DNA"/>
</dbReference>
<keyword evidence="9" id="KW-1185">Reference proteome</keyword>
<dbReference type="eggNOG" id="ENOG502QWK5">
    <property type="taxonomic scope" value="Eukaryota"/>
</dbReference>
<dbReference type="PROSITE" id="PS50865">
    <property type="entry name" value="ZF_MYND_2"/>
    <property type="match status" value="1"/>
</dbReference>
<evidence type="ECO:0000256" key="4">
    <source>
        <dbReference type="PROSITE-ProRule" id="PRU00134"/>
    </source>
</evidence>
<dbReference type="AlphaFoldDB" id="K0RXV4"/>
<dbReference type="SUPFAM" id="SSF144232">
    <property type="entry name" value="HIT/MYND zinc finger-like"/>
    <property type="match status" value="1"/>
</dbReference>
<keyword evidence="2 4" id="KW-0863">Zinc-finger</keyword>
<evidence type="ECO:0000259" key="7">
    <source>
        <dbReference type="PROSITE" id="PS50865"/>
    </source>
</evidence>
<name>K0RXV4_THAOC</name>
<evidence type="ECO:0000256" key="1">
    <source>
        <dbReference type="ARBA" id="ARBA00022723"/>
    </source>
</evidence>
<proteinExistence type="predicted"/>
<keyword evidence="3" id="KW-0862">Zinc</keyword>
<keyword evidence="6" id="KW-1133">Transmembrane helix</keyword>
<comment type="caution">
    <text evidence="8">The sequence shown here is derived from an EMBL/GenBank/DDBJ whole genome shotgun (WGS) entry which is preliminary data.</text>
</comment>
<feature type="compositionally biased region" description="Basic residues" evidence="5">
    <location>
        <begin position="1"/>
        <end position="14"/>
    </location>
</feature>
<dbReference type="Proteomes" id="UP000266841">
    <property type="component" value="Unassembled WGS sequence"/>
</dbReference>
<feature type="region of interest" description="Disordered" evidence="5">
    <location>
        <begin position="1"/>
        <end position="77"/>
    </location>
</feature>
<feature type="compositionally biased region" description="Polar residues" evidence="5">
    <location>
        <begin position="37"/>
        <end position="54"/>
    </location>
</feature>
<evidence type="ECO:0000313" key="8">
    <source>
        <dbReference type="EMBL" id="EJK58613.1"/>
    </source>
</evidence>
<keyword evidence="6" id="KW-0472">Membrane</keyword>
<keyword evidence="6" id="KW-0812">Transmembrane</keyword>
<feature type="domain" description="MYND-type" evidence="7">
    <location>
        <begin position="174"/>
        <end position="214"/>
    </location>
</feature>
<accession>K0RXV4</accession>
<dbReference type="Pfam" id="PF01753">
    <property type="entry name" value="zf-MYND"/>
    <property type="match status" value="1"/>
</dbReference>
<dbReference type="GO" id="GO:0008270">
    <property type="term" value="F:zinc ion binding"/>
    <property type="evidence" value="ECO:0007669"/>
    <property type="project" value="UniProtKB-KW"/>
</dbReference>
<dbReference type="OrthoDB" id="190943at2759"/>
<feature type="transmembrane region" description="Helical" evidence="6">
    <location>
        <begin position="105"/>
        <end position="126"/>
    </location>
</feature>
<sequence>MPSKKKARGRKNRAKKEATRTADLRSQWEPTILARTTDWTSFHPANTNMSSSAYKSRGRARPGGRRRTRSGDGPAAAIPSQCIRPRLCQGGGALVLYQRTRNEPAICCMIYLLELLGAYSALAVVARRAAKMGNKLVFGNRRDVVKFVAKRLPCTCLKELHRAARKKVGKVGRCSGCKKRFPRSVLSVCTGCMMVEYCSKECQRADLQDHKKYCGYPELMSRDLPSDASDYIPNKRGCHNL</sequence>
<keyword evidence="1" id="KW-0479">Metal-binding</keyword>
<gene>
    <name evidence="8" type="ORF">THAOC_21250</name>
</gene>
<evidence type="ECO:0000256" key="5">
    <source>
        <dbReference type="SAM" id="MobiDB-lite"/>
    </source>
</evidence>
<evidence type="ECO:0000256" key="2">
    <source>
        <dbReference type="ARBA" id="ARBA00022771"/>
    </source>
</evidence>
<dbReference type="PROSITE" id="PS01360">
    <property type="entry name" value="ZF_MYND_1"/>
    <property type="match status" value="1"/>
</dbReference>
<feature type="compositionally biased region" description="Basic residues" evidence="5">
    <location>
        <begin position="56"/>
        <end position="68"/>
    </location>
</feature>
<protein>
    <recommendedName>
        <fullName evidence="7">MYND-type domain-containing protein</fullName>
    </recommendedName>
</protein>
<dbReference type="Gene3D" id="6.10.140.2220">
    <property type="match status" value="1"/>
</dbReference>